<proteinExistence type="predicted"/>
<dbReference type="OMA" id="HENTSVF"/>
<dbReference type="RefSeq" id="XP_055873557.1">
    <property type="nucleotide sequence ID" value="XM_056017582.1"/>
</dbReference>
<evidence type="ECO:0000256" key="2">
    <source>
        <dbReference type="SAM" id="SignalP"/>
    </source>
</evidence>
<evidence type="ECO:0000313" key="4">
    <source>
        <dbReference type="Proteomes" id="UP001165740"/>
    </source>
</evidence>
<organism evidence="4 5">
    <name type="scientific">Biomphalaria glabrata</name>
    <name type="common">Bloodfluke planorb</name>
    <name type="synonym">Freshwater snail</name>
    <dbReference type="NCBI Taxonomy" id="6526"/>
    <lineage>
        <taxon>Eukaryota</taxon>
        <taxon>Metazoa</taxon>
        <taxon>Spiralia</taxon>
        <taxon>Lophotrochozoa</taxon>
        <taxon>Mollusca</taxon>
        <taxon>Gastropoda</taxon>
        <taxon>Heterobranchia</taxon>
        <taxon>Euthyneura</taxon>
        <taxon>Panpulmonata</taxon>
        <taxon>Hygrophila</taxon>
        <taxon>Lymnaeoidea</taxon>
        <taxon>Planorbidae</taxon>
        <taxon>Biomphalaria</taxon>
    </lineage>
</organism>
<dbReference type="InterPro" id="IPR035234">
    <property type="entry name" value="IgGFc-bd_N"/>
</dbReference>
<feature type="chain" id="PRO_5040738548" evidence="2">
    <location>
        <begin position="20"/>
        <end position="735"/>
    </location>
</feature>
<feature type="region of interest" description="Disordered" evidence="1">
    <location>
        <begin position="688"/>
        <end position="712"/>
    </location>
</feature>
<dbReference type="AlphaFoldDB" id="A0A9W2ZEX0"/>
<name>A0A9W2ZEX0_BIOGL</name>
<evidence type="ECO:0000259" key="3">
    <source>
        <dbReference type="Pfam" id="PF17517"/>
    </source>
</evidence>
<dbReference type="GeneID" id="106064449"/>
<feature type="region of interest" description="Disordered" evidence="1">
    <location>
        <begin position="600"/>
        <end position="639"/>
    </location>
</feature>
<protein>
    <submittedName>
        <fullName evidence="5">Uncharacterized protein LOC106064449</fullName>
    </submittedName>
</protein>
<dbReference type="Pfam" id="PF17517">
    <property type="entry name" value="IgGFc_binding"/>
    <property type="match status" value="1"/>
</dbReference>
<feature type="domain" description="IgGFc-binding protein N-terminal" evidence="3">
    <location>
        <begin position="127"/>
        <end position="367"/>
    </location>
</feature>
<dbReference type="OrthoDB" id="10005154at2759"/>
<dbReference type="PANTHER" id="PTHR46534:SF1">
    <property type="entry name" value="IGGFC-BINDING PROTEIN N-TERMINAL DOMAIN-CONTAINING PROTEIN"/>
    <property type="match status" value="1"/>
</dbReference>
<feature type="compositionally biased region" description="Polar residues" evidence="1">
    <location>
        <begin position="616"/>
        <end position="635"/>
    </location>
</feature>
<accession>A0A9W2ZEX0</accession>
<keyword evidence="4" id="KW-1185">Reference proteome</keyword>
<evidence type="ECO:0000313" key="5">
    <source>
        <dbReference type="RefSeq" id="XP_055873557.1"/>
    </source>
</evidence>
<sequence length="735" mass="82991">MIIAWIGLVLCQFTPETFSTRVNITALSTEFLLAFPRLQYTKINLLMYTRADVIKVNVYLTNPGSSNHSKLNEVLVQGSMPVQYHQSTTELDMPLKEYSHLKCLLLTSDQPFGVFVHLYDGNDFLSSFMALPVQAFGKVYMVITHLKRPFLIVMAQRKTKLFVSLSIDPVHDLVVDGEIHPVGTHNWRTIQLDSYQAFSLSKCLDESLYPNISLTGSRIESTHPIGVISGSCSSTQDNCKEDDYAMPDLSSEMLLPERMYGLRFVIVYSHQRTDKDLAWVTPSESNTTVLYYYKTSINRFHVKELVVMRLNFFNLNGYAVSDKPVAMYLYINTTCQYHQDKGGPSISVVIPNELFFNFYAWVIPPMDDIVNFISLVIPVYYTFEYMLWNGGPIPYINVTKDEGLVNFSYYIVTLELRSNTTDGVLDTYYYFGCYFSGFSKGSFFQAAGFNYVDEKFNCSPSDDFNGDTRDNDCDGIYDEEIKNGLDDDGDGLIDEDTYNVSGCSMFGRWGRHCLYGCSDYCREDCDKDYGVCLDCVDGRMMPTNMCLEVCPEFTYGNHCQENCSIKCNGKDCLERYTGECEPLGIEVTVPWATAELNGTTVMPQPTRMPDTVKPFATTTPSNTRKVTTTKLAETTQPEEHENTSVFSKLFVALVVISTVIGASGVIYYRIKTQPSVEEIAAALEAKPLAKEEEKVASPEKKTMSKDQVPETRKKSIESINVKKLSVSSEATTTWV</sequence>
<reference evidence="5" key="1">
    <citation type="submission" date="2025-08" db="UniProtKB">
        <authorList>
            <consortium name="RefSeq"/>
        </authorList>
    </citation>
    <scope>IDENTIFICATION</scope>
</reference>
<feature type="signal peptide" evidence="2">
    <location>
        <begin position="1"/>
        <end position="19"/>
    </location>
</feature>
<keyword evidence="2" id="KW-0732">Signal</keyword>
<dbReference type="Proteomes" id="UP001165740">
    <property type="component" value="Chromosome 18"/>
</dbReference>
<dbReference type="PANTHER" id="PTHR46534">
    <property type="entry name" value="IGGFC_BINDING DOMAIN-CONTAINING PROTEIN"/>
    <property type="match status" value="1"/>
</dbReference>
<evidence type="ECO:0000256" key="1">
    <source>
        <dbReference type="SAM" id="MobiDB-lite"/>
    </source>
</evidence>
<gene>
    <name evidence="5" type="primary">LOC106064449</name>
</gene>